<reference evidence="2 3" key="1">
    <citation type="submission" date="2019-12" db="EMBL/GenBank/DDBJ databases">
        <title>Genomic-based taxomic classification of the family Erythrobacteraceae.</title>
        <authorList>
            <person name="Xu L."/>
        </authorList>
    </citation>
    <scope>NUCLEOTIDE SEQUENCE [LARGE SCALE GENOMIC DNA]</scope>
    <source>
        <strain evidence="2 3">MCCC 1A09962</strain>
    </source>
</reference>
<proteinExistence type="predicted"/>
<feature type="transmembrane region" description="Helical" evidence="1">
    <location>
        <begin position="30"/>
        <end position="53"/>
    </location>
</feature>
<gene>
    <name evidence="2" type="ORF">GRI38_11780</name>
</gene>
<organism evidence="2 3">
    <name type="scientific">Parapontixanthobacter aurantiacus</name>
    <dbReference type="NCBI Taxonomy" id="1463599"/>
    <lineage>
        <taxon>Bacteria</taxon>
        <taxon>Pseudomonadati</taxon>
        <taxon>Pseudomonadota</taxon>
        <taxon>Alphaproteobacteria</taxon>
        <taxon>Sphingomonadales</taxon>
        <taxon>Erythrobacteraceae</taxon>
        <taxon>Parapontixanthobacter</taxon>
    </lineage>
</organism>
<accession>A0A844ZFS1</accession>
<dbReference type="RefSeq" id="WP_160684130.1">
    <property type="nucleotide sequence ID" value="NZ_WTYW01000003.1"/>
</dbReference>
<dbReference type="EMBL" id="WTYW01000003">
    <property type="protein sequence ID" value="MXO86705.1"/>
    <property type="molecule type" value="Genomic_DNA"/>
</dbReference>
<evidence type="ECO:0000313" key="2">
    <source>
        <dbReference type="EMBL" id="MXO86705.1"/>
    </source>
</evidence>
<feature type="transmembrane region" description="Helical" evidence="1">
    <location>
        <begin position="6"/>
        <end position="23"/>
    </location>
</feature>
<name>A0A844ZFS1_9SPHN</name>
<sequence>MGVLVLMIVGAVLGWLFSIIVDLSDTRRIALNVGAGMVGSLIVGSAVGGRIAMNGLTTTALLLACIGAVALVTTANYVGKHALD</sequence>
<evidence type="ECO:0000313" key="3">
    <source>
        <dbReference type="Proteomes" id="UP000433104"/>
    </source>
</evidence>
<keyword evidence="1" id="KW-0812">Transmembrane</keyword>
<keyword evidence="1" id="KW-0472">Membrane</keyword>
<feature type="transmembrane region" description="Helical" evidence="1">
    <location>
        <begin position="59"/>
        <end position="78"/>
    </location>
</feature>
<protein>
    <submittedName>
        <fullName evidence="2">GlsB/YeaQ/YmgE family stress response membrane protein</fullName>
    </submittedName>
</protein>
<keyword evidence="1" id="KW-1133">Transmembrane helix</keyword>
<keyword evidence="3" id="KW-1185">Reference proteome</keyword>
<dbReference type="OrthoDB" id="964123at2"/>
<dbReference type="Proteomes" id="UP000433104">
    <property type="component" value="Unassembled WGS sequence"/>
</dbReference>
<dbReference type="AlphaFoldDB" id="A0A844ZFS1"/>
<evidence type="ECO:0000256" key="1">
    <source>
        <dbReference type="SAM" id="Phobius"/>
    </source>
</evidence>
<comment type="caution">
    <text evidence="2">The sequence shown here is derived from an EMBL/GenBank/DDBJ whole genome shotgun (WGS) entry which is preliminary data.</text>
</comment>